<keyword evidence="2" id="KW-0812">Transmembrane</keyword>
<reference evidence="4" key="1">
    <citation type="journal article" date="2017" name="Genome Biol.">
        <title>Comparative genomics reveals high biological diversity and specific adaptations in the industrially and medically important fungal genus Aspergillus.</title>
        <authorList>
            <person name="de Vries R.P."/>
            <person name="Riley R."/>
            <person name="Wiebenga A."/>
            <person name="Aguilar-Osorio G."/>
            <person name="Amillis S."/>
            <person name="Uchima C.A."/>
            <person name="Anderluh G."/>
            <person name="Asadollahi M."/>
            <person name="Askin M."/>
            <person name="Barry K."/>
            <person name="Battaglia E."/>
            <person name="Bayram O."/>
            <person name="Benocci T."/>
            <person name="Braus-Stromeyer S.A."/>
            <person name="Caldana C."/>
            <person name="Canovas D."/>
            <person name="Cerqueira G.C."/>
            <person name="Chen F."/>
            <person name="Chen W."/>
            <person name="Choi C."/>
            <person name="Clum A."/>
            <person name="Dos Santos R.A."/>
            <person name="Damasio A.R."/>
            <person name="Diallinas G."/>
            <person name="Emri T."/>
            <person name="Fekete E."/>
            <person name="Flipphi M."/>
            <person name="Freyberg S."/>
            <person name="Gallo A."/>
            <person name="Gournas C."/>
            <person name="Habgood R."/>
            <person name="Hainaut M."/>
            <person name="Harispe M.L."/>
            <person name="Henrissat B."/>
            <person name="Hilden K.S."/>
            <person name="Hope R."/>
            <person name="Hossain A."/>
            <person name="Karabika E."/>
            <person name="Karaffa L."/>
            <person name="Karanyi Z."/>
            <person name="Krasevec N."/>
            <person name="Kuo A."/>
            <person name="Kusch H."/>
            <person name="LaButti K."/>
            <person name="Lagendijk E.L."/>
            <person name="Lapidus A."/>
            <person name="Levasseur A."/>
            <person name="Lindquist E."/>
            <person name="Lipzen A."/>
            <person name="Logrieco A.F."/>
            <person name="MacCabe A."/>
            <person name="Maekelae M.R."/>
            <person name="Malavazi I."/>
            <person name="Melin P."/>
            <person name="Meyer V."/>
            <person name="Mielnichuk N."/>
            <person name="Miskei M."/>
            <person name="Molnar A.P."/>
            <person name="Mule G."/>
            <person name="Ngan C.Y."/>
            <person name="Orejas M."/>
            <person name="Orosz E."/>
            <person name="Ouedraogo J.P."/>
            <person name="Overkamp K.M."/>
            <person name="Park H.-S."/>
            <person name="Perrone G."/>
            <person name="Piumi F."/>
            <person name="Punt P.J."/>
            <person name="Ram A.F."/>
            <person name="Ramon A."/>
            <person name="Rauscher S."/>
            <person name="Record E."/>
            <person name="Riano-Pachon D.M."/>
            <person name="Robert V."/>
            <person name="Roehrig J."/>
            <person name="Ruller R."/>
            <person name="Salamov A."/>
            <person name="Salih N.S."/>
            <person name="Samson R.A."/>
            <person name="Sandor E."/>
            <person name="Sanguinetti M."/>
            <person name="Schuetze T."/>
            <person name="Sepcic K."/>
            <person name="Shelest E."/>
            <person name="Sherlock G."/>
            <person name="Sophianopoulou V."/>
            <person name="Squina F.M."/>
            <person name="Sun H."/>
            <person name="Susca A."/>
            <person name="Todd R.B."/>
            <person name="Tsang A."/>
            <person name="Unkles S.E."/>
            <person name="van de Wiele N."/>
            <person name="van Rossen-Uffink D."/>
            <person name="Oliveira J.V."/>
            <person name="Vesth T.C."/>
            <person name="Visser J."/>
            <person name="Yu J.-H."/>
            <person name="Zhou M."/>
            <person name="Andersen M.R."/>
            <person name="Archer D.B."/>
            <person name="Baker S.E."/>
            <person name="Benoit I."/>
            <person name="Brakhage A.A."/>
            <person name="Braus G.H."/>
            <person name="Fischer R."/>
            <person name="Frisvad J.C."/>
            <person name="Goldman G.H."/>
            <person name="Houbraken J."/>
            <person name="Oakley B."/>
            <person name="Pocsi I."/>
            <person name="Scazzocchio C."/>
            <person name="Seiboth B."/>
            <person name="vanKuyk P.A."/>
            <person name="Wortman J."/>
            <person name="Dyer P.S."/>
            <person name="Grigoriev I.V."/>
        </authorList>
    </citation>
    <scope>NUCLEOTIDE SEQUENCE [LARGE SCALE GENOMIC DNA]</scope>
    <source>
        <strain evidence="4">CBS 593.65</strain>
    </source>
</reference>
<evidence type="ECO:0000313" key="3">
    <source>
        <dbReference type="EMBL" id="OJJ57268.1"/>
    </source>
</evidence>
<dbReference type="Proteomes" id="UP000184356">
    <property type="component" value="Unassembled WGS sequence"/>
</dbReference>
<feature type="transmembrane region" description="Helical" evidence="2">
    <location>
        <begin position="215"/>
        <end position="240"/>
    </location>
</feature>
<evidence type="ECO:0000256" key="2">
    <source>
        <dbReference type="SAM" id="Phobius"/>
    </source>
</evidence>
<feature type="transmembrane region" description="Helical" evidence="2">
    <location>
        <begin position="111"/>
        <end position="137"/>
    </location>
</feature>
<accession>A0A1L9TCV9</accession>
<dbReference type="AlphaFoldDB" id="A0A1L9TCV9"/>
<dbReference type="VEuPathDB" id="FungiDB:ASPSYDRAFT_47557"/>
<feature type="region of interest" description="Disordered" evidence="1">
    <location>
        <begin position="145"/>
        <end position="167"/>
    </location>
</feature>
<feature type="transmembrane region" description="Helical" evidence="2">
    <location>
        <begin position="252"/>
        <end position="269"/>
    </location>
</feature>
<feature type="transmembrane region" description="Helical" evidence="2">
    <location>
        <begin position="174"/>
        <end position="195"/>
    </location>
</feature>
<organism evidence="3 4">
    <name type="scientific">Aspergillus sydowii CBS 593.65</name>
    <dbReference type="NCBI Taxonomy" id="1036612"/>
    <lineage>
        <taxon>Eukaryota</taxon>
        <taxon>Fungi</taxon>
        <taxon>Dikarya</taxon>
        <taxon>Ascomycota</taxon>
        <taxon>Pezizomycotina</taxon>
        <taxon>Eurotiomycetes</taxon>
        <taxon>Eurotiomycetidae</taxon>
        <taxon>Eurotiales</taxon>
        <taxon>Aspergillaceae</taxon>
        <taxon>Aspergillus</taxon>
        <taxon>Aspergillus subgen. Nidulantes</taxon>
    </lineage>
</organism>
<sequence length="330" mass="35301">MVEDSDICATQVQTPFRTTIDVYAALHRSPIHVTDIAISSLVCLFIAGSYIPQLIQIATNDRIANAGISGWYLILLTASATTHLAARIENSYSYLPYRCIRLGELKGAKAFSALLVFFQPLVQWVAAITLLAVYVAFRTRDSSYGTGAGNEKSAATPDSSADENDYPVPSPSSAAILAIVLTHAAILLPSALYLLEQLVFEENIDLVAIAFLDQIYGLFLLVTGLLTSLIAPIPQIYLMVARSRSNLDQGSLSVLGLGLQVIAFLALAVSQGLRMKGLSDAEDAGNIRLQWLMFFFSSGLGAGWIALGFSQLLVVAVALGLGVGSGHIYL</sequence>
<dbReference type="OrthoDB" id="4459389at2759"/>
<dbReference type="GeneID" id="63763524"/>
<evidence type="ECO:0000256" key="1">
    <source>
        <dbReference type="SAM" id="MobiDB-lite"/>
    </source>
</evidence>
<keyword evidence="2" id="KW-1133">Transmembrane helix</keyword>
<feature type="transmembrane region" description="Helical" evidence="2">
    <location>
        <begin position="312"/>
        <end position="329"/>
    </location>
</feature>
<dbReference type="EMBL" id="KV878589">
    <property type="protein sequence ID" value="OJJ57268.1"/>
    <property type="molecule type" value="Genomic_DNA"/>
</dbReference>
<feature type="transmembrane region" description="Helical" evidence="2">
    <location>
        <begin position="31"/>
        <end position="51"/>
    </location>
</feature>
<protein>
    <submittedName>
        <fullName evidence="3">Uncharacterized protein</fullName>
    </submittedName>
</protein>
<dbReference type="RefSeq" id="XP_040701074.1">
    <property type="nucleotide sequence ID" value="XM_040847451.1"/>
</dbReference>
<feature type="transmembrane region" description="Helical" evidence="2">
    <location>
        <begin position="63"/>
        <end position="86"/>
    </location>
</feature>
<keyword evidence="2" id="KW-0472">Membrane</keyword>
<gene>
    <name evidence="3" type="ORF">ASPSYDRAFT_47557</name>
</gene>
<proteinExistence type="predicted"/>
<evidence type="ECO:0000313" key="4">
    <source>
        <dbReference type="Proteomes" id="UP000184356"/>
    </source>
</evidence>
<keyword evidence="4" id="KW-1185">Reference proteome</keyword>
<name>A0A1L9TCV9_9EURO</name>